<protein>
    <recommendedName>
        <fullName evidence="4">HTH luxR-type domain-containing protein</fullName>
    </recommendedName>
</protein>
<comment type="caution">
    <text evidence="5">The sequence shown here is derived from an EMBL/GenBank/DDBJ whole genome shotgun (WGS) entry which is preliminary data.</text>
</comment>
<dbReference type="RefSeq" id="WP_189961795.1">
    <property type="nucleotide sequence ID" value="NZ_BMUA01000003.1"/>
</dbReference>
<feature type="domain" description="HTH luxR-type" evidence="4">
    <location>
        <begin position="156"/>
        <end position="221"/>
    </location>
</feature>
<keyword evidence="3" id="KW-0804">Transcription</keyword>
<dbReference type="EMBL" id="BNDY01000001">
    <property type="protein sequence ID" value="GHI35681.1"/>
    <property type="molecule type" value="Genomic_DNA"/>
</dbReference>
<dbReference type="PROSITE" id="PS50043">
    <property type="entry name" value="HTH_LUXR_2"/>
    <property type="match status" value="1"/>
</dbReference>
<sequence>MTLRYINDTVTVDYSCITVGLIVSADALRRRLTRLFRGSGWDLLDLDSGKHQSAPECDVLVVDVDRLPQVQSSTPTAALTYNADVPHIGGVGADVCAIVERDDDDSAFLEAVQEVAAGHGWISPILVRALLRESHRHARTRLSAYPDTYPDARTERIDCASRLTPREREVVALVAQGMNNSEIGNTLFIAESTVNFHMSNILQKTGLRDRSQLAAHVSAQPTPTRESARL</sequence>
<accession>A0ABQ3QEF8</accession>
<name>A0ABQ3QEF8_9ACTN</name>
<keyword evidence="2" id="KW-0238">DNA-binding</keyword>
<dbReference type="InterPro" id="IPR016032">
    <property type="entry name" value="Sig_transdc_resp-reg_C-effctor"/>
</dbReference>
<proteinExistence type="predicted"/>
<dbReference type="PRINTS" id="PR00038">
    <property type="entry name" value="HTHLUXR"/>
</dbReference>
<dbReference type="PANTHER" id="PTHR44688:SF16">
    <property type="entry name" value="DNA-BINDING TRANSCRIPTIONAL ACTIVATOR DEVR_DOSR"/>
    <property type="match status" value="1"/>
</dbReference>
<dbReference type="SMART" id="SM00421">
    <property type="entry name" value="HTH_LUXR"/>
    <property type="match status" value="1"/>
</dbReference>
<dbReference type="CDD" id="cd06170">
    <property type="entry name" value="LuxR_C_like"/>
    <property type="match status" value="1"/>
</dbReference>
<gene>
    <name evidence="5" type="ORF">Sviol_00890</name>
</gene>
<evidence type="ECO:0000256" key="1">
    <source>
        <dbReference type="ARBA" id="ARBA00023015"/>
    </source>
</evidence>
<evidence type="ECO:0000256" key="3">
    <source>
        <dbReference type="ARBA" id="ARBA00023163"/>
    </source>
</evidence>
<keyword evidence="1" id="KW-0805">Transcription regulation</keyword>
<dbReference type="Pfam" id="PF00196">
    <property type="entry name" value="GerE"/>
    <property type="match status" value="1"/>
</dbReference>
<evidence type="ECO:0000313" key="6">
    <source>
        <dbReference type="Proteomes" id="UP001050808"/>
    </source>
</evidence>
<reference evidence="5" key="1">
    <citation type="submission" date="2024-05" db="EMBL/GenBank/DDBJ databases">
        <title>Whole genome shotgun sequence of Streptomyces violascens NBRC 12920.</title>
        <authorList>
            <person name="Komaki H."/>
            <person name="Tamura T."/>
        </authorList>
    </citation>
    <scope>NUCLEOTIDE SEQUENCE</scope>
    <source>
        <strain evidence="5">NBRC 12920</strain>
    </source>
</reference>
<evidence type="ECO:0000259" key="4">
    <source>
        <dbReference type="PROSITE" id="PS50043"/>
    </source>
</evidence>
<evidence type="ECO:0000313" key="5">
    <source>
        <dbReference type="EMBL" id="GHI35681.1"/>
    </source>
</evidence>
<dbReference type="PANTHER" id="PTHR44688">
    <property type="entry name" value="DNA-BINDING TRANSCRIPTIONAL ACTIVATOR DEVR_DOSR"/>
    <property type="match status" value="1"/>
</dbReference>
<dbReference type="Gene3D" id="3.40.50.2300">
    <property type="match status" value="1"/>
</dbReference>
<dbReference type="SUPFAM" id="SSF46894">
    <property type="entry name" value="C-terminal effector domain of the bipartite response regulators"/>
    <property type="match status" value="1"/>
</dbReference>
<dbReference type="InterPro" id="IPR000792">
    <property type="entry name" value="Tscrpt_reg_LuxR_C"/>
</dbReference>
<keyword evidence="6" id="KW-1185">Reference proteome</keyword>
<dbReference type="Proteomes" id="UP001050808">
    <property type="component" value="Unassembled WGS sequence"/>
</dbReference>
<organism evidence="5 6">
    <name type="scientific">Streptomyces violascens</name>
    <dbReference type="NCBI Taxonomy" id="67381"/>
    <lineage>
        <taxon>Bacteria</taxon>
        <taxon>Bacillati</taxon>
        <taxon>Actinomycetota</taxon>
        <taxon>Actinomycetes</taxon>
        <taxon>Kitasatosporales</taxon>
        <taxon>Streptomycetaceae</taxon>
        <taxon>Streptomyces</taxon>
    </lineage>
</organism>
<evidence type="ECO:0000256" key="2">
    <source>
        <dbReference type="ARBA" id="ARBA00023125"/>
    </source>
</evidence>
<dbReference type="PROSITE" id="PS00622">
    <property type="entry name" value="HTH_LUXR_1"/>
    <property type="match status" value="1"/>
</dbReference>